<evidence type="ECO:0000313" key="1">
    <source>
        <dbReference type="EMBL" id="KAK9744010.1"/>
    </source>
</evidence>
<protein>
    <submittedName>
        <fullName evidence="1">Uncharacterized protein</fullName>
    </submittedName>
</protein>
<accession>A0AAW1MDC7</accession>
<reference evidence="1 2" key="1">
    <citation type="journal article" date="2024" name="BMC Genomics">
        <title>De novo assembly and annotation of Popillia japonica's genome with initial clues to its potential as an invasive pest.</title>
        <authorList>
            <person name="Cucini C."/>
            <person name="Boschi S."/>
            <person name="Funari R."/>
            <person name="Cardaioli E."/>
            <person name="Iannotti N."/>
            <person name="Marturano G."/>
            <person name="Paoli F."/>
            <person name="Bruttini M."/>
            <person name="Carapelli A."/>
            <person name="Frati F."/>
            <person name="Nardi F."/>
        </authorList>
    </citation>
    <scope>NUCLEOTIDE SEQUENCE [LARGE SCALE GENOMIC DNA]</scope>
    <source>
        <strain evidence="1">DMR45628</strain>
    </source>
</reference>
<sequence length="85" mass="9877">MIGTLCSSYCRSPNGVPLPELAFRAIVPESFSQVDRNRYPESTRVRADGSFRWYRLRCVRGSFVKCRYSSVPNRLGYLDDKRTHK</sequence>
<organism evidence="1 2">
    <name type="scientific">Popillia japonica</name>
    <name type="common">Japanese beetle</name>
    <dbReference type="NCBI Taxonomy" id="7064"/>
    <lineage>
        <taxon>Eukaryota</taxon>
        <taxon>Metazoa</taxon>
        <taxon>Ecdysozoa</taxon>
        <taxon>Arthropoda</taxon>
        <taxon>Hexapoda</taxon>
        <taxon>Insecta</taxon>
        <taxon>Pterygota</taxon>
        <taxon>Neoptera</taxon>
        <taxon>Endopterygota</taxon>
        <taxon>Coleoptera</taxon>
        <taxon>Polyphaga</taxon>
        <taxon>Scarabaeiformia</taxon>
        <taxon>Scarabaeidae</taxon>
        <taxon>Rutelinae</taxon>
        <taxon>Popillia</taxon>
    </lineage>
</organism>
<name>A0AAW1MDC7_POPJA</name>
<proteinExistence type="predicted"/>
<dbReference type="Proteomes" id="UP001458880">
    <property type="component" value="Unassembled WGS sequence"/>
</dbReference>
<evidence type="ECO:0000313" key="2">
    <source>
        <dbReference type="Proteomes" id="UP001458880"/>
    </source>
</evidence>
<dbReference type="EMBL" id="JASPKY010000063">
    <property type="protein sequence ID" value="KAK9744010.1"/>
    <property type="molecule type" value="Genomic_DNA"/>
</dbReference>
<gene>
    <name evidence="1" type="ORF">QE152_g8126</name>
</gene>
<comment type="caution">
    <text evidence="1">The sequence shown here is derived from an EMBL/GenBank/DDBJ whole genome shotgun (WGS) entry which is preliminary data.</text>
</comment>
<dbReference type="AlphaFoldDB" id="A0AAW1MDC7"/>
<keyword evidence="2" id="KW-1185">Reference proteome</keyword>